<keyword evidence="2" id="KW-0479">Metal-binding</keyword>
<name>A0A1M5YKQ1_9FIRM</name>
<evidence type="ECO:0000313" key="7">
    <source>
        <dbReference type="Proteomes" id="UP000183995"/>
    </source>
</evidence>
<dbReference type="OrthoDB" id="9759982at2"/>
<keyword evidence="4" id="KW-0408">Iron</keyword>
<keyword evidence="3" id="KW-0560">Oxidoreductase</keyword>
<dbReference type="AlphaFoldDB" id="A0A1M5YKQ1"/>
<evidence type="ECO:0000256" key="5">
    <source>
        <dbReference type="ARBA" id="ARBA00023014"/>
    </source>
</evidence>
<evidence type="ECO:0000256" key="2">
    <source>
        <dbReference type="ARBA" id="ARBA00022723"/>
    </source>
</evidence>
<keyword evidence="7" id="KW-1185">Reference proteome</keyword>
<dbReference type="EMBL" id="FQXV01000009">
    <property type="protein sequence ID" value="SHI12468.1"/>
    <property type="molecule type" value="Genomic_DNA"/>
</dbReference>
<keyword evidence="5" id="KW-0411">Iron-sulfur</keyword>
<reference evidence="6 7" key="1">
    <citation type="submission" date="2016-11" db="EMBL/GenBank/DDBJ databases">
        <authorList>
            <person name="Jaros S."/>
            <person name="Januszkiewicz K."/>
            <person name="Wedrychowicz H."/>
        </authorList>
    </citation>
    <scope>NUCLEOTIDE SEQUENCE [LARGE SCALE GENOMIC DNA]</scope>
    <source>
        <strain evidence="6 7">DSM 10068</strain>
    </source>
</reference>
<dbReference type="Proteomes" id="UP000183995">
    <property type="component" value="Unassembled WGS sequence"/>
</dbReference>
<dbReference type="PANTHER" id="PTHR43498">
    <property type="entry name" value="FERREDOXIN:COB-COM HETERODISULFIDE REDUCTASE SUBUNIT A"/>
    <property type="match status" value="1"/>
</dbReference>
<organism evidence="6 7">
    <name type="scientific">Sporobacter termitidis DSM 10068</name>
    <dbReference type="NCBI Taxonomy" id="1123282"/>
    <lineage>
        <taxon>Bacteria</taxon>
        <taxon>Bacillati</taxon>
        <taxon>Bacillota</taxon>
        <taxon>Clostridia</taxon>
        <taxon>Eubacteriales</taxon>
        <taxon>Oscillospiraceae</taxon>
        <taxon>Sporobacter</taxon>
    </lineage>
</organism>
<keyword evidence="1" id="KW-0004">4Fe-4S</keyword>
<dbReference type="InterPro" id="IPR036188">
    <property type="entry name" value="FAD/NAD-bd_sf"/>
</dbReference>
<dbReference type="SUPFAM" id="SSF51905">
    <property type="entry name" value="FAD/NAD(P)-binding domain"/>
    <property type="match status" value="1"/>
</dbReference>
<evidence type="ECO:0000256" key="3">
    <source>
        <dbReference type="ARBA" id="ARBA00023002"/>
    </source>
</evidence>
<dbReference type="PRINTS" id="PR00411">
    <property type="entry name" value="PNDRDTASEI"/>
</dbReference>
<proteinExistence type="predicted"/>
<dbReference type="RefSeq" id="WP_073079675.1">
    <property type="nucleotide sequence ID" value="NZ_FQXV01000009.1"/>
</dbReference>
<sequence length="518" mass="56717">MKKFDVDVLVVGGGCAGVAAGVTAARRGLRTLLIENMYSLGGLMTNGYVTGVAGIVEGLCKELLDRLNEQGYLCNTPHSPSVEPEKCKYEMETMLLQAGCRILYGCHAVGVNMDGSKIKDVLVHTKSGLLEISARLFIDTTGDADVAAFAGVPYEVGNAEYMGLNLAHTMGIRMANVNLVKFREANKAWVEDNGGYPENMCLAGACMDEAVKNGDLPYPIFPGGLINQIPGAADEAADVSFCVGHSFYNHNLDVEDLTRQVVEQHQQSNWIEAAYRKYVPGFENCRIAAIGSLPGIRDSRRIVGEYVLKDTDIAAAAKFEDSIAKFPEIYDTHHPTSGYHGFRHHIHSKEPIPGAINIKNPCDRAMHPFCPPEKDSWAVWTNPAQYCEIPYRCLVPLKVDNLLVAGRCVSTEFHAMAAVRIIAICMATGQAAGLAADLCLKEEITPRQLDGRRVRQAMIDNGVPLDKAPDGYWAYLAQASSLDDQEHEFVRLRGDMMGVRLKNGKVTMRFNLAAEDMK</sequence>
<dbReference type="GO" id="GO:0051539">
    <property type="term" value="F:4 iron, 4 sulfur cluster binding"/>
    <property type="evidence" value="ECO:0007669"/>
    <property type="project" value="UniProtKB-KW"/>
</dbReference>
<dbReference type="GO" id="GO:0046872">
    <property type="term" value="F:metal ion binding"/>
    <property type="evidence" value="ECO:0007669"/>
    <property type="project" value="UniProtKB-KW"/>
</dbReference>
<dbReference type="STRING" id="1123282.SAMN02745823_02581"/>
<evidence type="ECO:0000256" key="4">
    <source>
        <dbReference type="ARBA" id="ARBA00023004"/>
    </source>
</evidence>
<dbReference type="GO" id="GO:0016491">
    <property type="term" value="F:oxidoreductase activity"/>
    <property type="evidence" value="ECO:0007669"/>
    <property type="project" value="UniProtKB-KW"/>
</dbReference>
<evidence type="ECO:0000256" key="1">
    <source>
        <dbReference type="ARBA" id="ARBA00022485"/>
    </source>
</evidence>
<dbReference type="PANTHER" id="PTHR43498:SF1">
    <property type="entry name" value="COB--COM HETERODISULFIDE REDUCTASE IRON-SULFUR SUBUNIT A"/>
    <property type="match status" value="1"/>
</dbReference>
<dbReference type="InterPro" id="IPR039650">
    <property type="entry name" value="HdrA-like"/>
</dbReference>
<gene>
    <name evidence="6" type="ORF">SAMN02745823_02581</name>
</gene>
<evidence type="ECO:0000313" key="6">
    <source>
        <dbReference type="EMBL" id="SHI12468.1"/>
    </source>
</evidence>
<protein>
    <submittedName>
        <fullName evidence="6">FAD dependent oxidoreductase</fullName>
    </submittedName>
</protein>
<dbReference type="Gene3D" id="3.50.50.60">
    <property type="entry name" value="FAD/NAD(P)-binding domain"/>
    <property type="match status" value="1"/>
</dbReference>
<dbReference type="Pfam" id="PF12831">
    <property type="entry name" value="FAD_oxidored"/>
    <property type="match status" value="1"/>
</dbReference>
<accession>A0A1M5YKQ1</accession>